<dbReference type="PANTHER" id="PTHR40866:SF1">
    <property type="entry name" value="BED-TYPE DOMAIN-CONTAINING PROTEIN"/>
    <property type="match status" value="1"/>
</dbReference>
<evidence type="ECO:0000313" key="10">
    <source>
        <dbReference type="Proteomes" id="UP000774804"/>
    </source>
</evidence>
<dbReference type="EMBL" id="RCMI01000068">
    <property type="protein sequence ID" value="KAG2938223.1"/>
    <property type="molecule type" value="Genomic_DNA"/>
</dbReference>
<feature type="domain" description="BED-type" evidence="4">
    <location>
        <begin position="18"/>
        <end position="48"/>
    </location>
</feature>
<evidence type="ECO:0000313" key="9">
    <source>
        <dbReference type="EMBL" id="KAG3228400.1"/>
    </source>
</evidence>
<dbReference type="Proteomes" id="UP000697107">
    <property type="component" value="Unassembled WGS sequence"/>
</dbReference>
<proteinExistence type="predicted"/>
<reference evidence="6" key="1">
    <citation type="submission" date="2018-10" db="EMBL/GenBank/DDBJ databases">
        <title>Effector identification in a new, highly contiguous assembly of the strawberry crown rot pathogen Phytophthora cactorum.</title>
        <authorList>
            <person name="Armitage A.D."/>
            <person name="Nellist C.F."/>
            <person name="Bates H."/>
            <person name="Vickerstaff R.J."/>
            <person name="Harrison R.J."/>
        </authorList>
    </citation>
    <scope>NUCLEOTIDE SEQUENCE</scope>
    <source>
        <strain evidence="5">15-7</strain>
        <strain evidence="6">4032</strain>
        <strain evidence="7">4040</strain>
        <strain evidence="8">P415</strain>
        <strain evidence="9">P421</strain>
    </source>
</reference>
<evidence type="ECO:0000256" key="1">
    <source>
        <dbReference type="ARBA" id="ARBA00022723"/>
    </source>
</evidence>
<gene>
    <name evidence="5" type="ORF">PC113_g4275</name>
    <name evidence="6" type="ORF">PC115_g3872</name>
    <name evidence="7" type="ORF">PC117_g4356</name>
    <name evidence="8" type="ORF">PC118_g3661</name>
    <name evidence="9" type="ORF">PC129_g1045</name>
</gene>
<dbReference type="GO" id="GO:0003677">
    <property type="term" value="F:DNA binding"/>
    <property type="evidence" value="ECO:0007669"/>
    <property type="project" value="InterPro"/>
</dbReference>
<sequence length="426" mass="48604">MPLSNRAICAILFQEETPGKFVCSSCSRTYRSAQGFTNLINHLRRFHPSNEAEAETALRETNALRLHIVDARTNDIFRWVLLVVMERLTFSFCERQLVRQSTKMTDISEKTLTRCIMLLHQHIHGRIVGVLPLKFGIVLDGWTCGGRHYVSIFAVFDDSSSHPSYARKDDDYFNDLDRPSRRFLLLAFSPVDDEEDLGAQSLFDLIADTLSRFQRPWESMLFMVGDNCSVNQYIGRRIGAIPLIGCARHRFNFAMNDFLAPDKPLLTRVHAVMKRLTTIKCRAMLRKLTHLAPVMRNATRWSSVYAMVKRYTELMPFLLKIDHGSVADYDLESYLLSPCESERVTTLCGDLEKLNGVTQTLQKSTLTLSGVRRLFDHVLAEYPQLDARLGTAATIINNQPLESGIVKLQRTRRLTLPSARRVRSSG</sequence>
<dbReference type="EMBL" id="RCMV01000016">
    <property type="protein sequence ID" value="KAG3228400.1"/>
    <property type="molecule type" value="Genomic_DNA"/>
</dbReference>
<dbReference type="InterPro" id="IPR012337">
    <property type="entry name" value="RNaseH-like_sf"/>
</dbReference>
<evidence type="ECO:0000313" key="7">
    <source>
        <dbReference type="EMBL" id="KAG2950586.1"/>
    </source>
</evidence>
<dbReference type="Proteomes" id="UP000736787">
    <property type="component" value="Unassembled WGS sequence"/>
</dbReference>
<dbReference type="Pfam" id="PF02892">
    <property type="entry name" value="zf-BED"/>
    <property type="match status" value="1"/>
</dbReference>
<dbReference type="EMBL" id="RCMG01000072">
    <property type="protein sequence ID" value="KAG2864812.1"/>
    <property type="molecule type" value="Genomic_DNA"/>
</dbReference>
<accession>A0A8T1DEL3</accession>
<keyword evidence="2" id="KW-0863">Zinc-finger</keyword>
<evidence type="ECO:0000259" key="4">
    <source>
        <dbReference type="Pfam" id="PF02892"/>
    </source>
</evidence>
<dbReference type="PANTHER" id="PTHR40866">
    <property type="entry name" value="BED-TYPE DOMAIN-CONTAINING PROTEIN"/>
    <property type="match status" value="1"/>
</dbReference>
<protein>
    <recommendedName>
        <fullName evidence="4">BED-type domain-containing protein</fullName>
    </recommendedName>
</protein>
<dbReference type="Proteomes" id="UP000735874">
    <property type="component" value="Unassembled WGS sequence"/>
</dbReference>
<comment type="caution">
    <text evidence="6">The sequence shown here is derived from an EMBL/GenBank/DDBJ whole genome shotgun (WGS) entry which is preliminary data.</text>
</comment>
<keyword evidence="1" id="KW-0479">Metal-binding</keyword>
<evidence type="ECO:0000313" key="8">
    <source>
        <dbReference type="EMBL" id="KAG2994083.1"/>
    </source>
</evidence>
<organism evidence="6 10">
    <name type="scientific">Phytophthora cactorum</name>
    <dbReference type="NCBI Taxonomy" id="29920"/>
    <lineage>
        <taxon>Eukaryota</taxon>
        <taxon>Sar</taxon>
        <taxon>Stramenopiles</taxon>
        <taxon>Oomycota</taxon>
        <taxon>Peronosporomycetes</taxon>
        <taxon>Peronosporales</taxon>
        <taxon>Peronosporaceae</taxon>
        <taxon>Phytophthora</taxon>
    </lineage>
</organism>
<evidence type="ECO:0000256" key="3">
    <source>
        <dbReference type="ARBA" id="ARBA00022833"/>
    </source>
</evidence>
<dbReference type="Proteomes" id="UP000760860">
    <property type="component" value="Unassembled WGS sequence"/>
</dbReference>
<dbReference type="VEuPathDB" id="FungiDB:PC110_g20208"/>
<evidence type="ECO:0000313" key="5">
    <source>
        <dbReference type="EMBL" id="KAG2864812.1"/>
    </source>
</evidence>
<dbReference type="VEuPathDB" id="FungiDB:PC110_g10505"/>
<dbReference type="InterPro" id="IPR003656">
    <property type="entry name" value="Znf_BED"/>
</dbReference>
<evidence type="ECO:0000256" key="2">
    <source>
        <dbReference type="ARBA" id="ARBA00022771"/>
    </source>
</evidence>
<keyword evidence="3" id="KW-0862">Zinc</keyword>
<dbReference type="AlphaFoldDB" id="A0A8T1DEL3"/>
<dbReference type="EMBL" id="RCML01000064">
    <property type="protein sequence ID" value="KAG2994083.1"/>
    <property type="molecule type" value="Genomic_DNA"/>
</dbReference>
<dbReference type="EMBL" id="RCMK01000068">
    <property type="protein sequence ID" value="KAG2950586.1"/>
    <property type="molecule type" value="Genomic_DNA"/>
</dbReference>
<dbReference type="Proteomes" id="UP000774804">
    <property type="component" value="Unassembled WGS sequence"/>
</dbReference>
<evidence type="ECO:0000313" key="6">
    <source>
        <dbReference type="EMBL" id="KAG2938223.1"/>
    </source>
</evidence>
<dbReference type="SUPFAM" id="SSF53098">
    <property type="entry name" value="Ribonuclease H-like"/>
    <property type="match status" value="1"/>
</dbReference>
<dbReference type="GO" id="GO:0008270">
    <property type="term" value="F:zinc ion binding"/>
    <property type="evidence" value="ECO:0007669"/>
    <property type="project" value="UniProtKB-KW"/>
</dbReference>
<name>A0A8T1DEL3_9STRA</name>